<organism evidence="1 2">
    <name type="scientific">Desulfosoma caldarium</name>
    <dbReference type="NCBI Taxonomy" id="610254"/>
    <lineage>
        <taxon>Bacteria</taxon>
        <taxon>Pseudomonadati</taxon>
        <taxon>Thermodesulfobacteriota</taxon>
        <taxon>Syntrophobacteria</taxon>
        <taxon>Syntrophobacterales</taxon>
        <taxon>Syntrophobacteraceae</taxon>
        <taxon>Desulfosoma</taxon>
    </lineage>
</organism>
<accession>A0A3N1UL91</accession>
<name>A0A3N1UL91_9BACT</name>
<proteinExistence type="predicted"/>
<gene>
    <name evidence="1" type="ORF">EDC27_2118</name>
</gene>
<keyword evidence="2" id="KW-1185">Reference proteome</keyword>
<sequence>MQGRCTRLKVIAAGARRPDLWAFLKRSPSCSALKEPHVCLVGRRAVAHEKRRKKKKNLKEANGQFSFPVDFAPKRWFLPLIFSFSDLPGNLKAFRKC</sequence>
<protein>
    <submittedName>
        <fullName evidence="1">Uncharacterized protein</fullName>
    </submittedName>
</protein>
<dbReference type="AlphaFoldDB" id="A0A3N1UL91"/>
<evidence type="ECO:0000313" key="2">
    <source>
        <dbReference type="Proteomes" id="UP000276223"/>
    </source>
</evidence>
<dbReference type="Proteomes" id="UP000276223">
    <property type="component" value="Unassembled WGS sequence"/>
</dbReference>
<reference evidence="1 2" key="1">
    <citation type="submission" date="2018-11" db="EMBL/GenBank/DDBJ databases">
        <title>Genomic Encyclopedia of Type Strains, Phase IV (KMG-IV): sequencing the most valuable type-strain genomes for metagenomic binning, comparative biology and taxonomic classification.</title>
        <authorList>
            <person name="Goeker M."/>
        </authorList>
    </citation>
    <scope>NUCLEOTIDE SEQUENCE [LARGE SCALE GENOMIC DNA]</scope>
    <source>
        <strain evidence="1 2">DSM 22027</strain>
    </source>
</reference>
<comment type="caution">
    <text evidence="1">The sequence shown here is derived from an EMBL/GenBank/DDBJ whole genome shotgun (WGS) entry which is preliminary data.</text>
</comment>
<evidence type="ECO:0000313" key="1">
    <source>
        <dbReference type="EMBL" id="ROQ90863.1"/>
    </source>
</evidence>
<dbReference type="EMBL" id="RJVA01000013">
    <property type="protein sequence ID" value="ROQ90863.1"/>
    <property type="molecule type" value="Genomic_DNA"/>
</dbReference>